<dbReference type="InterPro" id="IPR036965">
    <property type="entry name" value="Terpene_synth_N_sf"/>
</dbReference>
<feature type="domain" description="Terpene synthase metal-binding" evidence="4">
    <location>
        <begin position="87"/>
        <end position="323"/>
    </location>
</feature>
<dbReference type="FunFam" id="1.10.600.10:FF:000007">
    <property type="entry name" value="Isoprene synthase, chloroplastic"/>
    <property type="match status" value="1"/>
</dbReference>
<keyword evidence="6" id="KW-1185">Reference proteome</keyword>
<accession>A0AAV8PX08</accession>
<keyword evidence="2" id="KW-0479">Metal-binding</keyword>
<dbReference type="InterPro" id="IPR044814">
    <property type="entry name" value="Terpene_cyclase_plant_C1"/>
</dbReference>
<dbReference type="InterPro" id="IPR005630">
    <property type="entry name" value="Terpene_synthase_metal-bd"/>
</dbReference>
<proteinExistence type="predicted"/>
<protein>
    <recommendedName>
        <fullName evidence="4">Terpene synthase metal-binding domain-containing protein</fullName>
    </recommendedName>
</protein>
<reference evidence="5 6" key="1">
    <citation type="submission" date="2022-12" db="EMBL/GenBank/DDBJ databases">
        <title>Chromosome-scale assembly of the Ensete ventricosum genome.</title>
        <authorList>
            <person name="Dussert Y."/>
            <person name="Stocks J."/>
            <person name="Wendawek A."/>
            <person name="Woldeyes F."/>
            <person name="Nichols R.A."/>
            <person name="Borrell J.S."/>
        </authorList>
    </citation>
    <scope>NUCLEOTIDE SEQUENCE [LARGE SCALE GENOMIC DNA]</scope>
    <source>
        <strain evidence="6">cv. Maze</strain>
        <tissue evidence="5">Seeds</tissue>
    </source>
</reference>
<gene>
    <name evidence="5" type="ORF">OPV22_034424</name>
</gene>
<evidence type="ECO:0000256" key="2">
    <source>
        <dbReference type="ARBA" id="ARBA00022723"/>
    </source>
</evidence>
<dbReference type="InterPro" id="IPR034741">
    <property type="entry name" value="Terpene_cyclase-like_1_C"/>
</dbReference>
<dbReference type="GO" id="GO:0000287">
    <property type="term" value="F:magnesium ion binding"/>
    <property type="evidence" value="ECO:0007669"/>
    <property type="project" value="InterPro"/>
</dbReference>
<dbReference type="GO" id="GO:0010333">
    <property type="term" value="F:terpene synthase activity"/>
    <property type="evidence" value="ECO:0007669"/>
    <property type="project" value="InterPro"/>
</dbReference>
<evidence type="ECO:0000313" key="6">
    <source>
        <dbReference type="Proteomes" id="UP001222027"/>
    </source>
</evidence>
<dbReference type="InterPro" id="IPR008930">
    <property type="entry name" value="Terpenoid_cyclase/PrenylTrfase"/>
</dbReference>
<sequence>MDFTTKHLKSLMEEGSLEPRFRKHVAHALELPLNWRMQRIQTRWFIEAYQGEATMNPLLLELAKLDFNLIQSMHKRELKELSRWWTDLGLGQRLPFFRDRLMESYLWTVGWAFEPQFWSFREMQTKLISLTTVIDDVYDVYGTLDELELFTNVVDRWDVNAIDKLPGYMKLCFLGVFNMANDARYRVMREKDLDIIPYLKSAWVDICKSYLLEAKWYHHGRTPKLGEYLDNAWTSISGPLLLTHAYCMSDDLTEEALRSIHKYQDLARWSSKLFRLYDDLATSKAEMVRGDVPKSIQCYMHERNVSEDVAREKVRELIRVNWRGLNGDRSSSSPLEEYFKSVALNIPRMAQFVYQHGDGYGMPDGEIKTQVELLFIQPIQL</sequence>
<dbReference type="InterPro" id="IPR050148">
    <property type="entry name" value="Terpene_synthase-like"/>
</dbReference>
<dbReference type="SUPFAM" id="SSF48239">
    <property type="entry name" value="Terpenoid cyclases/Protein prenyltransferases"/>
    <property type="match status" value="1"/>
</dbReference>
<keyword evidence="3" id="KW-0460">Magnesium</keyword>
<dbReference type="PANTHER" id="PTHR31225">
    <property type="entry name" value="OS04G0344100 PROTEIN-RELATED"/>
    <property type="match status" value="1"/>
</dbReference>
<name>A0AAV8PX08_ENSVE</name>
<evidence type="ECO:0000256" key="3">
    <source>
        <dbReference type="ARBA" id="ARBA00022842"/>
    </source>
</evidence>
<dbReference type="Pfam" id="PF03936">
    <property type="entry name" value="Terpene_synth_C"/>
    <property type="match status" value="1"/>
</dbReference>
<dbReference type="SFLD" id="SFLDS00005">
    <property type="entry name" value="Isoprenoid_Synthase_Type_I"/>
    <property type="match status" value="1"/>
</dbReference>
<dbReference type="AlphaFoldDB" id="A0AAV8PX08"/>
<dbReference type="Proteomes" id="UP001222027">
    <property type="component" value="Unassembled WGS sequence"/>
</dbReference>
<dbReference type="EMBL" id="JAQQAF010000009">
    <property type="protein sequence ID" value="KAJ8461498.1"/>
    <property type="molecule type" value="Genomic_DNA"/>
</dbReference>
<dbReference type="InterPro" id="IPR008949">
    <property type="entry name" value="Isoprenoid_synthase_dom_sf"/>
</dbReference>
<evidence type="ECO:0000259" key="4">
    <source>
        <dbReference type="Pfam" id="PF03936"/>
    </source>
</evidence>
<dbReference type="Gene3D" id="1.50.10.130">
    <property type="entry name" value="Terpene synthase, N-terminal domain"/>
    <property type="match status" value="1"/>
</dbReference>
<dbReference type="SFLD" id="SFLDG01019">
    <property type="entry name" value="Terpene_Cyclase_Like_1_C_Termi"/>
    <property type="match status" value="1"/>
</dbReference>
<dbReference type="PANTHER" id="PTHR31225:SF252">
    <property type="entry name" value="TERPENE SYNTHASE 12-RELATED"/>
    <property type="match status" value="1"/>
</dbReference>
<organism evidence="5 6">
    <name type="scientific">Ensete ventricosum</name>
    <name type="common">Abyssinian banana</name>
    <name type="synonym">Musa ensete</name>
    <dbReference type="NCBI Taxonomy" id="4639"/>
    <lineage>
        <taxon>Eukaryota</taxon>
        <taxon>Viridiplantae</taxon>
        <taxon>Streptophyta</taxon>
        <taxon>Embryophyta</taxon>
        <taxon>Tracheophyta</taxon>
        <taxon>Spermatophyta</taxon>
        <taxon>Magnoliopsida</taxon>
        <taxon>Liliopsida</taxon>
        <taxon>Zingiberales</taxon>
        <taxon>Musaceae</taxon>
        <taxon>Ensete</taxon>
    </lineage>
</organism>
<dbReference type="CDD" id="cd00684">
    <property type="entry name" value="Terpene_cyclase_plant_C1"/>
    <property type="match status" value="1"/>
</dbReference>
<dbReference type="SUPFAM" id="SSF48576">
    <property type="entry name" value="Terpenoid synthases"/>
    <property type="match status" value="1"/>
</dbReference>
<evidence type="ECO:0000256" key="1">
    <source>
        <dbReference type="ARBA" id="ARBA00001946"/>
    </source>
</evidence>
<dbReference type="GO" id="GO:0016102">
    <property type="term" value="P:diterpenoid biosynthetic process"/>
    <property type="evidence" value="ECO:0007669"/>
    <property type="project" value="InterPro"/>
</dbReference>
<dbReference type="GO" id="GO:0009507">
    <property type="term" value="C:chloroplast"/>
    <property type="evidence" value="ECO:0007669"/>
    <property type="project" value="UniProtKB-ARBA"/>
</dbReference>
<comment type="caution">
    <text evidence="5">The sequence shown here is derived from an EMBL/GenBank/DDBJ whole genome shotgun (WGS) entry which is preliminary data.</text>
</comment>
<evidence type="ECO:0000313" key="5">
    <source>
        <dbReference type="EMBL" id="KAJ8461498.1"/>
    </source>
</evidence>
<comment type="cofactor">
    <cofactor evidence="1">
        <name>Mg(2+)</name>
        <dbReference type="ChEBI" id="CHEBI:18420"/>
    </cofactor>
</comment>
<dbReference type="Gene3D" id="1.10.600.10">
    <property type="entry name" value="Farnesyl Diphosphate Synthase"/>
    <property type="match status" value="1"/>
</dbReference>